<gene>
    <name evidence="2" type="ORF">PPERSA_06401</name>
</gene>
<feature type="region of interest" description="Disordered" evidence="1">
    <location>
        <begin position="1"/>
        <end position="24"/>
    </location>
</feature>
<dbReference type="EMBL" id="LDAU01000237">
    <property type="protein sequence ID" value="KRW98597.1"/>
    <property type="molecule type" value="Genomic_DNA"/>
</dbReference>
<sequence>MANDNQTEQKGRKNRGFHKPEDDIEIILEDKQNRQKDREMWRNKRRKGDDILDLDDMVNGFNKKSLEDDFVENFETLKDKKGKKDNKKMEQMQKKIRESIKEKEEERLNKKMQLSEKREKRRIQREELKKQIEKAQEQGIFDDELQNKFLDQEKEIEKQEMEDQMEERKIYEEQSNDEMKILKEQAEEMVRHGASHPMDFLLEWEEQLADFSPDEMLSFEINGKEQEVIQSRYGE</sequence>
<protein>
    <submittedName>
        <fullName evidence="2">Uncharacterized protein</fullName>
    </submittedName>
</protein>
<evidence type="ECO:0000313" key="3">
    <source>
        <dbReference type="Proteomes" id="UP000054937"/>
    </source>
</evidence>
<keyword evidence="3" id="KW-1185">Reference proteome</keyword>
<feature type="region of interest" description="Disordered" evidence="1">
    <location>
        <begin position="102"/>
        <end position="121"/>
    </location>
</feature>
<reference evidence="2 3" key="1">
    <citation type="journal article" date="2015" name="Sci. Rep.">
        <title>Genome of the facultative scuticociliatosis pathogen Pseudocohnilembus persalinus provides insight into its virulence through horizontal gene transfer.</title>
        <authorList>
            <person name="Xiong J."/>
            <person name="Wang G."/>
            <person name="Cheng J."/>
            <person name="Tian M."/>
            <person name="Pan X."/>
            <person name="Warren A."/>
            <person name="Jiang C."/>
            <person name="Yuan D."/>
            <person name="Miao W."/>
        </authorList>
    </citation>
    <scope>NUCLEOTIDE SEQUENCE [LARGE SCALE GENOMIC DNA]</scope>
    <source>
        <strain evidence="2">36N120E</strain>
    </source>
</reference>
<accession>A0A0V0Q8V3</accession>
<name>A0A0V0Q8V3_PSEPJ</name>
<dbReference type="AlphaFoldDB" id="A0A0V0Q8V3"/>
<dbReference type="InParanoid" id="A0A0V0Q8V3"/>
<evidence type="ECO:0000256" key="1">
    <source>
        <dbReference type="SAM" id="MobiDB-lite"/>
    </source>
</evidence>
<organism evidence="2 3">
    <name type="scientific">Pseudocohnilembus persalinus</name>
    <name type="common">Ciliate</name>
    <dbReference type="NCBI Taxonomy" id="266149"/>
    <lineage>
        <taxon>Eukaryota</taxon>
        <taxon>Sar</taxon>
        <taxon>Alveolata</taxon>
        <taxon>Ciliophora</taxon>
        <taxon>Intramacronucleata</taxon>
        <taxon>Oligohymenophorea</taxon>
        <taxon>Scuticociliatia</taxon>
        <taxon>Philasterida</taxon>
        <taxon>Pseudocohnilembidae</taxon>
        <taxon>Pseudocohnilembus</taxon>
    </lineage>
</organism>
<evidence type="ECO:0000313" key="2">
    <source>
        <dbReference type="EMBL" id="KRW98597.1"/>
    </source>
</evidence>
<comment type="caution">
    <text evidence="2">The sequence shown here is derived from an EMBL/GenBank/DDBJ whole genome shotgun (WGS) entry which is preliminary data.</text>
</comment>
<dbReference type="Proteomes" id="UP000054937">
    <property type="component" value="Unassembled WGS sequence"/>
</dbReference>
<proteinExistence type="predicted"/>